<evidence type="ECO:0000256" key="1">
    <source>
        <dbReference type="ARBA" id="ARBA00004123"/>
    </source>
</evidence>
<dbReference type="Proteomes" id="UP001165289">
    <property type="component" value="Unassembled WGS sequence"/>
</dbReference>
<dbReference type="Gene3D" id="2.30.30.140">
    <property type="match status" value="1"/>
</dbReference>
<feature type="domain" description="Tudor" evidence="4">
    <location>
        <begin position="79"/>
        <end position="139"/>
    </location>
</feature>
<feature type="region of interest" description="Disordered" evidence="3">
    <location>
        <begin position="129"/>
        <end position="181"/>
    </location>
</feature>
<keyword evidence="6" id="KW-1185">Reference proteome</keyword>
<reference evidence="5 6" key="1">
    <citation type="journal article" date="2023" name="BMC Biol.">
        <title>The compact genome of the sponge Oopsacas minuta (Hexactinellida) is lacking key metazoan core genes.</title>
        <authorList>
            <person name="Santini S."/>
            <person name="Schenkelaars Q."/>
            <person name="Jourda C."/>
            <person name="Duchesne M."/>
            <person name="Belahbib H."/>
            <person name="Rocher C."/>
            <person name="Selva M."/>
            <person name="Riesgo A."/>
            <person name="Vervoort M."/>
            <person name="Leys S.P."/>
            <person name="Kodjabachian L."/>
            <person name="Le Bivic A."/>
            <person name="Borchiellini C."/>
            <person name="Claverie J.M."/>
            <person name="Renard E."/>
        </authorList>
    </citation>
    <scope>NUCLEOTIDE SEQUENCE [LARGE SCALE GENOMIC DNA]</scope>
    <source>
        <strain evidence="5">SPO-2</strain>
    </source>
</reference>
<dbReference type="InterPro" id="IPR041297">
    <property type="entry name" value="Crb2_Tudor"/>
</dbReference>
<comment type="caution">
    <text evidence="5">The sequence shown here is derived from an EMBL/GenBank/DDBJ whole genome shotgun (WGS) entry which is preliminary data.</text>
</comment>
<feature type="compositionally biased region" description="Basic and acidic residues" evidence="3">
    <location>
        <begin position="156"/>
        <end position="181"/>
    </location>
</feature>
<organism evidence="5 6">
    <name type="scientific">Oopsacas minuta</name>
    <dbReference type="NCBI Taxonomy" id="111878"/>
    <lineage>
        <taxon>Eukaryota</taxon>
        <taxon>Metazoa</taxon>
        <taxon>Porifera</taxon>
        <taxon>Hexactinellida</taxon>
        <taxon>Hexasterophora</taxon>
        <taxon>Lyssacinosida</taxon>
        <taxon>Leucopsacidae</taxon>
        <taxon>Oopsacas</taxon>
    </lineage>
</organism>
<accession>A0AAV7KFW5</accession>
<evidence type="ECO:0000256" key="2">
    <source>
        <dbReference type="ARBA" id="ARBA00023242"/>
    </source>
</evidence>
<evidence type="ECO:0000313" key="6">
    <source>
        <dbReference type="Proteomes" id="UP001165289"/>
    </source>
</evidence>
<dbReference type="SMART" id="SM00333">
    <property type="entry name" value="TUDOR"/>
    <property type="match status" value="1"/>
</dbReference>
<keyword evidence="2" id="KW-0539">Nucleus</keyword>
<sequence>MASNSFQIREFEASLEEYTTQLQQVDSALSQAPDNEELIKLKSDLEQLIGITQILGGQGSEGNVQSSESDKQTSGAKAPLTKGDRCLAIWPQDGKYYPGVIVDLTSGDGKCTVKFEYYNVTERVDIAQLRPNHNPPGSFKKRFEKSAMNNDRKRKRPDEKEYKKNKALKKEQKFKERDEASAKEIRKWQDFRSKTSKNKMISAKQKSSIFSVPDAIEGKVGVGTCNIGGKPMTAFEYPKTHKY</sequence>
<feature type="region of interest" description="Disordered" evidence="3">
    <location>
        <begin position="58"/>
        <end position="79"/>
    </location>
</feature>
<protein>
    <submittedName>
        <fullName evidence="5">Survival of motor neuron-related-splicing factor 30-like</fullName>
    </submittedName>
</protein>
<gene>
    <name evidence="5" type="ORF">LOD99_10440</name>
</gene>
<dbReference type="EMBL" id="JAKMXF010000036">
    <property type="protein sequence ID" value="KAI6660242.1"/>
    <property type="molecule type" value="Genomic_DNA"/>
</dbReference>
<evidence type="ECO:0000313" key="5">
    <source>
        <dbReference type="EMBL" id="KAI6660242.1"/>
    </source>
</evidence>
<evidence type="ECO:0000259" key="4">
    <source>
        <dbReference type="PROSITE" id="PS50304"/>
    </source>
</evidence>
<dbReference type="Pfam" id="PF18115">
    <property type="entry name" value="Tudor_3"/>
    <property type="match status" value="1"/>
</dbReference>
<name>A0AAV7KFW5_9METZ</name>
<dbReference type="PROSITE" id="PS50304">
    <property type="entry name" value="TUDOR"/>
    <property type="match status" value="1"/>
</dbReference>
<dbReference type="CDD" id="cd21182">
    <property type="entry name" value="Tudor_SMN_SPF30-like"/>
    <property type="match status" value="1"/>
</dbReference>
<dbReference type="AlphaFoldDB" id="A0AAV7KFW5"/>
<dbReference type="GO" id="GO:0005634">
    <property type="term" value="C:nucleus"/>
    <property type="evidence" value="ECO:0007669"/>
    <property type="project" value="UniProtKB-SubCell"/>
</dbReference>
<feature type="compositionally biased region" description="Polar residues" evidence="3">
    <location>
        <begin position="61"/>
        <end position="75"/>
    </location>
</feature>
<comment type="subcellular location">
    <subcellularLocation>
        <location evidence="1">Nucleus</location>
    </subcellularLocation>
</comment>
<proteinExistence type="predicted"/>
<evidence type="ECO:0000256" key="3">
    <source>
        <dbReference type="SAM" id="MobiDB-lite"/>
    </source>
</evidence>
<dbReference type="InterPro" id="IPR002999">
    <property type="entry name" value="Tudor"/>
</dbReference>
<dbReference type="SUPFAM" id="SSF63748">
    <property type="entry name" value="Tudor/PWWP/MBT"/>
    <property type="match status" value="1"/>
</dbReference>
<dbReference type="PANTHER" id="PTHR46297">
    <property type="entry name" value="ZINC FINGER CCCH-TYPE WITH G PATCH DOMAIN-CONTAINING PROTEIN"/>
    <property type="match status" value="1"/>
</dbReference>